<dbReference type="PANTHER" id="PTHR33570:SF2">
    <property type="entry name" value="CARBOXYMUCONOLACTONE DECARBOXYLASE-LIKE DOMAIN-CONTAINING PROTEIN"/>
    <property type="match status" value="1"/>
</dbReference>
<dbReference type="Pfam" id="PF00561">
    <property type="entry name" value="Abhydrolase_1"/>
    <property type="match status" value="1"/>
</dbReference>
<dbReference type="AlphaFoldDB" id="A0A1X7NW17"/>
<organism evidence="4 5">
    <name type="scientific">Rathayibacter oskolensis</name>
    <dbReference type="NCBI Taxonomy" id="1891671"/>
    <lineage>
        <taxon>Bacteria</taxon>
        <taxon>Bacillati</taxon>
        <taxon>Actinomycetota</taxon>
        <taxon>Actinomycetes</taxon>
        <taxon>Micrococcales</taxon>
        <taxon>Microbacteriaceae</taxon>
        <taxon>Rathayibacter</taxon>
    </lineage>
</organism>
<gene>
    <name evidence="4" type="ORF">SAMN06295885_1993</name>
</gene>
<dbReference type="InterPro" id="IPR000073">
    <property type="entry name" value="AB_hydrolase_1"/>
</dbReference>
<evidence type="ECO:0000259" key="2">
    <source>
        <dbReference type="Pfam" id="PF00561"/>
    </source>
</evidence>
<accession>A0A1X7NW17</accession>
<dbReference type="EMBL" id="FXBM01000002">
    <property type="protein sequence ID" value="SMH42478.1"/>
    <property type="molecule type" value="Genomic_DNA"/>
</dbReference>
<evidence type="ECO:0000256" key="1">
    <source>
        <dbReference type="SAM" id="MobiDB-lite"/>
    </source>
</evidence>
<protein>
    <submittedName>
        <fullName evidence="4">4-carboxymuconolactone decarboxylase /3-oxoadipate enol-lactonase</fullName>
    </submittedName>
</protein>
<dbReference type="Pfam" id="PF02627">
    <property type="entry name" value="CMD"/>
    <property type="match status" value="1"/>
</dbReference>
<sequence length="396" mass="41437">MTVPVLAGLTTATTSSRADTPLLVLGPSLGTTTRLWEACLPELARSFRVLRFDLPGHGRSPAASEPFTIDELAQAVLVLVDAAGGGAFHYAGISLGGAIGLQLAADAPERLASLTVVCSAPRIGTPDGWAERAERARRGGTASLVTLSAERWFAPDFVRLAPDTVGAALGELVDVDDESYALCCEALAGPGERTVTSEVLLVAGAVDAAMPLESVREQAEAMPRARVEVLDGVAHLPGYEAPARLAAIVARHASAGTSTRRAVLGDAHVAAAAARVTPETADFQEFLTRYAWGEVWTRPGLARRERSMITLAALVALRAEDEIPMHLRGALRNGVTRAELSEVLLHTALYAGLPAANSAFARLREVLAELGGTDSGATDPGGTDPTTTNDEAEDRR</sequence>
<dbReference type="RefSeq" id="WP_085477341.1">
    <property type="nucleotide sequence ID" value="NZ_FXBM01000002.1"/>
</dbReference>
<feature type="domain" description="Carboxymuconolactone decarboxylase-like" evidence="3">
    <location>
        <begin position="282"/>
        <end position="364"/>
    </location>
</feature>
<reference evidence="5" key="1">
    <citation type="submission" date="2017-04" db="EMBL/GenBank/DDBJ databases">
        <authorList>
            <person name="Varghese N."/>
            <person name="Submissions S."/>
        </authorList>
    </citation>
    <scope>NUCLEOTIDE SEQUENCE [LARGE SCALE GENOMIC DNA]</scope>
    <source>
        <strain evidence="5">VKM Ac-2121</strain>
    </source>
</reference>
<dbReference type="Gene3D" id="1.20.1290.10">
    <property type="entry name" value="AhpD-like"/>
    <property type="match status" value="1"/>
</dbReference>
<evidence type="ECO:0000259" key="3">
    <source>
        <dbReference type="Pfam" id="PF02627"/>
    </source>
</evidence>
<dbReference type="InterPro" id="IPR052512">
    <property type="entry name" value="4CMD/NDH-1_regulator"/>
</dbReference>
<dbReference type="PRINTS" id="PR00111">
    <property type="entry name" value="ABHYDROLASE"/>
</dbReference>
<evidence type="ECO:0000313" key="5">
    <source>
        <dbReference type="Proteomes" id="UP000193711"/>
    </source>
</evidence>
<dbReference type="InterPro" id="IPR003779">
    <property type="entry name" value="CMD-like"/>
</dbReference>
<dbReference type="PANTHER" id="PTHR33570">
    <property type="entry name" value="4-CARBOXYMUCONOLACTONE DECARBOXYLASE FAMILY PROTEIN"/>
    <property type="match status" value="1"/>
</dbReference>
<feature type="region of interest" description="Disordered" evidence="1">
    <location>
        <begin position="371"/>
        <end position="396"/>
    </location>
</feature>
<dbReference type="SUPFAM" id="SSF53474">
    <property type="entry name" value="alpha/beta-Hydrolases"/>
    <property type="match status" value="1"/>
</dbReference>
<dbReference type="InterPro" id="IPR029032">
    <property type="entry name" value="AhpD-like"/>
</dbReference>
<feature type="compositionally biased region" description="Low complexity" evidence="1">
    <location>
        <begin position="371"/>
        <end position="388"/>
    </location>
</feature>
<dbReference type="OrthoDB" id="9802489at2"/>
<proteinExistence type="predicted"/>
<evidence type="ECO:0000313" key="4">
    <source>
        <dbReference type="EMBL" id="SMH42478.1"/>
    </source>
</evidence>
<dbReference type="Proteomes" id="UP000193711">
    <property type="component" value="Unassembled WGS sequence"/>
</dbReference>
<name>A0A1X7NW17_9MICO</name>
<dbReference type="Gene3D" id="3.40.50.1820">
    <property type="entry name" value="alpha/beta hydrolase"/>
    <property type="match status" value="1"/>
</dbReference>
<feature type="domain" description="AB hydrolase-1" evidence="2">
    <location>
        <begin position="21"/>
        <end position="134"/>
    </location>
</feature>
<dbReference type="InterPro" id="IPR029058">
    <property type="entry name" value="AB_hydrolase_fold"/>
</dbReference>
<dbReference type="SUPFAM" id="SSF69118">
    <property type="entry name" value="AhpD-like"/>
    <property type="match status" value="1"/>
</dbReference>
<dbReference type="GO" id="GO:0051920">
    <property type="term" value="F:peroxiredoxin activity"/>
    <property type="evidence" value="ECO:0007669"/>
    <property type="project" value="InterPro"/>
</dbReference>
<dbReference type="STRING" id="1891671.SAMN06295885_1993"/>
<keyword evidence="5" id="KW-1185">Reference proteome</keyword>